<dbReference type="Proteomes" id="UP001152876">
    <property type="component" value="Unassembled WGS sequence"/>
</dbReference>
<dbReference type="AlphaFoldDB" id="A0A9X4NR87"/>
<evidence type="ECO:0000313" key="1">
    <source>
        <dbReference type="EMBL" id="MDG5976255.1"/>
    </source>
</evidence>
<proteinExistence type="predicted"/>
<gene>
    <name evidence="1" type="ORF">H010_13396</name>
</gene>
<dbReference type="EMBL" id="AOGK01000011">
    <property type="protein sequence ID" value="MDG5976255.1"/>
    <property type="molecule type" value="Genomic_DNA"/>
</dbReference>
<accession>A0A9X4NR87</accession>
<reference evidence="1" key="1">
    <citation type="submission" date="2013-01" db="EMBL/GenBank/DDBJ databases">
        <title>Genome draft of Hydrogenophaga taeniospiralis 2K1.</title>
        <authorList>
            <person name="Gomila M."/>
            <person name="Lalucat J."/>
        </authorList>
    </citation>
    <scope>NUCLEOTIDE SEQUENCE</scope>
    <source>
        <strain evidence="1">CCUG 15921</strain>
    </source>
</reference>
<protein>
    <submittedName>
        <fullName evidence="1">Uncharacterized protein</fullName>
    </submittedName>
</protein>
<sequence length="256" mass="28195">MIDETQKTTQERKFKCWAASCGGCGDGPSREHLLSNCLFPDGVVRVKGFDWCMDETKTVGINGLARQILCKKHNSALSDTDAEAKKAIDLFQRSVQPLGGSSIGNKVDGHRLERWLLKTAINLAYGGKWHIGIGMHGSAPGLPPPYLIDVAFGKLPFSHKMGAHFLLPKKETFHDPGAILTFPLVKDGYIGGVYFELRTQPIFLNLFPGNAPPTLGEVAESLSLQNHLLDTELIYRPPNISTTLRSLAASMIYFDW</sequence>
<evidence type="ECO:0000313" key="2">
    <source>
        <dbReference type="Proteomes" id="UP001152876"/>
    </source>
</evidence>
<dbReference type="RefSeq" id="WP_157572170.1">
    <property type="nucleotide sequence ID" value="NZ_AOGK01000011.1"/>
</dbReference>
<keyword evidence="2" id="KW-1185">Reference proteome</keyword>
<name>A0A9X4NR87_9BURK</name>
<comment type="caution">
    <text evidence="1">The sequence shown here is derived from an EMBL/GenBank/DDBJ whole genome shotgun (WGS) entry which is preliminary data.</text>
</comment>
<dbReference type="OrthoDB" id="8894853at2"/>
<organism evidence="1 2">
    <name type="scientific">Hydrogenophaga taeniospiralis CCUG 15921</name>
    <dbReference type="NCBI Taxonomy" id="1281780"/>
    <lineage>
        <taxon>Bacteria</taxon>
        <taxon>Pseudomonadati</taxon>
        <taxon>Pseudomonadota</taxon>
        <taxon>Betaproteobacteria</taxon>
        <taxon>Burkholderiales</taxon>
        <taxon>Comamonadaceae</taxon>
        <taxon>Hydrogenophaga</taxon>
    </lineage>
</organism>